<evidence type="ECO:0000256" key="1">
    <source>
        <dbReference type="SAM" id="Phobius"/>
    </source>
</evidence>
<keyword evidence="1" id="KW-0812">Transmembrane</keyword>
<keyword evidence="1" id="KW-0472">Membrane</keyword>
<feature type="transmembrane region" description="Helical" evidence="1">
    <location>
        <begin position="6"/>
        <end position="33"/>
    </location>
</feature>
<organism evidence="2">
    <name type="scientific">Solanum chacoense</name>
    <name type="common">Chaco potato</name>
    <dbReference type="NCBI Taxonomy" id="4108"/>
    <lineage>
        <taxon>Eukaryota</taxon>
        <taxon>Viridiplantae</taxon>
        <taxon>Streptophyta</taxon>
        <taxon>Embryophyta</taxon>
        <taxon>Tracheophyta</taxon>
        <taxon>Spermatophyta</taxon>
        <taxon>Magnoliopsida</taxon>
        <taxon>eudicotyledons</taxon>
        <taxon>Gunneridae</taxon>
        <taxon>Pentapetalae</taxon>
        <taxon>asterids</taxon>
        <taxon>lamiids</taxon>
        <taxon>Solanales</taxon>
        <taxon>Solanaceae</taxon>
        <taxon>Solanoideae</taxon>
        <taxon>Solaneae</taxon>
        <taxon>Solanum</taxon>
    </lineage>
</organism>
<protein>
    <submittedName>
        <fullName evidence="2">Putative ovule protein</fullName>
    </submittedName>
</protein>
<name>A0A0V0GWM0_SOLCH</name>
<dbReference type="AlphaFoldDB" id="A0A0V0GWM0"/>
<evidence type="ECO:0000313" key="2">
    <source>
        <dbReference type="EMBL" id="JAP12167.1"/>
    </source>
</evidence>
<accession>A0A0V0GWM0</accession>
<reference evidence="2" key="1">
    <citation type="submission" date="2015-12" db="EMBL/GenBank/DDBJ databases">
        <title>Gene expression during late stages of embryo sac development: a critical building block for successful pollen-pistil interactions.</title>
        <authorList>
            <person name="Liu Y."/>
            <person name="Joly V."/>
            <person name="Sabar M."/>
            <person name="Matton D.P."/>
        </authorList>
    </citation>
    <scope>NUCLEOTIDE SEQUENCE</scope>
</reference>
<sequence length="70" mass="8058">MRSSILTITCYFICSIYLAILLSLFSFLSCFIYTSFEPRVYAKQPLYPTKVGVRSAHILPFPYPTCGIFF</sequence>
<dbReference type="EMBL" id="GEDG01030026">
    <property type="protein sequence ID" value="JAP12167.1"/>
    <property type="molecule type" value="Transcribed_RNA"/>
</dbReference>
<proteinExistence type="predicted"/>
<keyword evidence="1" id="KW-1133">Transmembrane helix</keyword>
<dbReference type="PROSITE" id="PS51257">
    <property type="entry name" value="PROKAR_LIPOPROTEIN"/>
    <property type="match status" value="1"/>
</dbReference>